<dbReference type="InterPro" id="IPR028098">
    <property type="entry name" value="Glyco_trans_4-like_N"/>
</dbReference>
<organism evidence="4 5">
    <name type="scientific">Dongia rigui</name>
    <dbReference type="NCBI Taxonomy" id="940149"/>
    <lineage>
        <taxon>Bacteria</taxon>
        <taxon>Pseudomonadati</taxon>
        <taxon>Pseudomonadota</taxon>
        <taxon>Alphaproteobacteria</taxon>
        <taxon>Rhodospirillales</taxon>
        <taxon>Dongiaceae</taxon>
        <taxon>Dongia</taxon>
    </lineage>
</organism>
<comment type="caution">
    <text evidence="4">The sequence shown here is derived from an EMBL/GenBank/DDBJ whole genome shotgun (WGS) entry which is preliminary data.</text>
</comment>
<dbReference type="PANTHER" id="PTHR45947:SF3">
    <property type="entry name" value="SULFOQUINOVOSYL TRANSFERASE SQD2"/>
    <property type="match status" value="1"/>
</dbReference>
<dbReference type="InterPro" id="IPR001296">
    <property type="entry name" value="Glyco_trans_1"/>
</dbReference>
<dbReference type="InterPro" id="IPR050194">
    <property type="entry name" value="Glycosyltransferase_grp1"/>
</dbReference>
<reference evidence="4 5" key="1">
    <citation type="journal article" date="2013" name="Antonie Van Leeuwenhoek">
        <title>Dongia rigui sp. nov., isolated from freshwater of a large wetland in Korea.</title>
        <authorList>
            <person name="Baik K.S."/>
            <person name="Hwang Y.M."/>
            <person name="Choi J.S."/>
            <person name="Kwon J."/>
            <person name="Seong C.N."/>
        </authorList>
    </citation>
    <scope>NUCLEOTIDE SEQUENCE [LARGE SCALE GENOMIC DNA]</scope>
    <source>
        <strain evidence="4 5">04SU4-P</strain>
    </source>
</reference>
<evidence type="ECO:0000313" key="5">
    <source>
        <dbReference type="Proteomes" id="UP001271769"/>
    </source>
</evidence>
<keyword evidence="4" id="KW-0328">Glycosyltransferase</keyword>
<dbReference type="CDD" id="cd03801">
    <property type="entry name" value="GT4_PimA-like"/>
    <property type="match status" value="1"/>
</dbReference>
<accession>A0ABU5DZ47</accession>
<sequence>MADASILETPTRMTDRPADGNTAHGTSAKRTKICVVGLRGVPGVMGGIESHCEQIFPRLKRLNADYDITIIGRRPYVSGAPYAYEGLRVVPLPAARSKYLEAITNTALAVLYARFYEKADVIHIHGIGPALMGPLARLLGMKLVVTHHGQDFARAKWNSVAKAVLRLGEQCAVRAAHRVIVVSKSVTEELRRQNRRGEARIEYIPNGATELPADPLVGDGVAPLEALGLTPGGYILAVGRLVPEKAFHLLIDAYRVAKPGYKLAIVGRADHDDDYSRQLLAKAGGDVIFCGFQNHGTLRALYQHAALFVLPSTHEGLPIAALEAAKLGVPMVLSDIQANVDIGLAPDNYFRSGNVHALAAKLGQDYQSFAVDAQEIGRRFDWGAITEATQKVYAQLAAA</sequence>
<protein>
    <submittedName>
        <fullName evidence="4">Glycosyltransferase family 4 protein</fullName>
        <ecNumber evidence="4">2.4.-.-</ecNumber>
    </submittedName>
</protein>
<proteinExistence type="predicted"/>
<evidence type="ECO:0000259" key="3">
    <source>
        <dbReference type="Pfam" id="PF13579"/>
    </source>
</evidence>
<dbReference type="EMBL" id="JAXCLX010000002">
    <property type="protein sequence ID" value="MDY0872559.1"/>
    <property type="molecule type" value="Genomic_DNA"/>
</dbReference>
<gene>
    <name evidence="4" type="ORF">SMD31_11515</name>
</gene>
<dbReference type="GO" id="GO:0016757">
    <property type="term" value="F:glycosyltransferase activity"/>
    <property type="evidence" value="ECO:0007669"/>
    <property type="project" value="UniProtKB-KW"/>
</dbReference>
<dbReference type="Pfam" id="PF13579">
    <property type="entry name" value="Glyco_trans_4_4"/>
    <property type="match status" value="1"/>
</dbReference>
<evidence type="ECO:0000256" key="1">
    <source>
        <dbReference type="SAM" id="MobiDB-lite"/>
    </source>
</evidence>
<dbReference type="SUPFAM" id="SSF53756">
    <property type="entry name" value="UDP-Glycosyltransferase/glycogen phosphorylase"/>
    <property type="match status" value="1"/>
</dbReference>
<feature type="domain" description="Glycosyl transferase family 1" evidence="2">
    <location>
        <begin position="234"/>
        <end position="342"/>
    </location>
</feature>
<evidence type="ECO:0000313" key="4">
    <source>
        <dbReference type="EMBL" id="MDY0872559.1"/>
    </source>
</evidence>
<name>A0ABU5DZ47_9PROT</name>
<dbReference type="Pfam" id="PF00534">
    <property type="entry name" value="Glycos_transf_1"/>
    <property type="match status" value="1"/>
</dbReference>
<feature type="region of interest" description="Disordered" evidence="1">
    <location>
        <begin position="1"/>
        <end position="25"/>
    </location>
</feature>
<evidence type="ECO:0000259" key="2">
    <source>
        <dbReference type="Pfam" id="PF00534"/>
    </source>
</evidence>
<dbReference type="EC" id="2.4.-.-" evidence="4"/>
<feature type="domain" description="Glycosyltransferase subfamily 4-like N-terminal" evidence="3">
    <location>
        <begin position="46"/>
        <end position="207"/>
    </location>
</feature>
<keyword evidence="5" id="KW-1185">Reference proteome</keyword>
<dbReference type="PANTHER" id="PTHR45947">
    <property type="entry name" value="SULFOQUINOVOSYL TRANSFERASE SQD2"/>
    <property type="match status" value="1"/>
</dbReference>
<dbReference type="Gene3D" id="3.40.50.2000">
    <property type="entry name" value="Glycogen Phosphorylase B"/>
    <property type="match status" value="2"/>
</dbReference>
<dbReference type="Proteomes" id="UP001271769">
    <property type="component" value="Unassembled WGS sequence"/>
</dbReference>
<keyword evidence="4" id="KW-0808">Transferase</keyword>
<dbReference type="RefSeq" id="WP_320501034.1">
    <property type="nucleotide sequence ID" value="NZ_JAXCLX010000002.1"/>
</dbReference>